<evidence type="ECO:0000313" key="1">
    <source>
        <dbReference type="EMBL" id="QDV84556.1"/>
    </source>
</evidence>
<gene>
    <name evidence="1" type="ORF">TBK1r_35070</name>
</gene>
<evidence type="ECO:0000313" key="2">
    <source>
        <dbReference type="Proteomes" id="UP000318081"/>
    </source>
</evidence>
<reference evidence="1 2" key="1">
    <citation type="submission" date="2019-02" db="EMBL/GenBank/DDBJ databases">
        <title>Deep-cultivation of Planctomycetes and their phenomic and genomic characterization uncovers novel biology.</title>
        <authorList>
            <person name="Wiegand S."/>
            <person name="Jogler M."/>
            <person name="Boedeker C."/>
            <person name="Pinto D."/>
            <person name="Vollmers J."/>
            <person name="Rivas-Marin E."/>
            <person name="Kohn T."/>
            <person name="Peeters S.H."/>
            <person name="Heuer A."/>
            <person name="Rast P."/>
            <person name="Oberbeckmann S."/>
            <person name="Bunk B."/>
            <person name="Jeske O."/>
            <person name="Meyerdierks A."/>
            <person name="Storesund J.E."/>
            <person name="Kallscheuer N."/>
            <person name="Luecker S."/>
            <person name="Lage O.M."/>
            <person name="Pohl T."/>
            <person name="Merkel B.J."/>
            <person name="Hornburger P."/>
            <person name="Mueller R.-W."/>
            <person name="Bruemmer F."/>
            <person name="Labrenz M."/>
            <person name="Spormann A.M."/>
            <person name="Op den Camp H."/>
            <person name="Overmann J."/>
            <person name="Amann R."/>
            <person name="Jetten M.S.M."/>
            <person name="Mascher T."/>
            <person name="Medema M.H."/>
            <person name="Devos D.P."/>
            <person name="Kaster A.-K."/>
            <person name="Ovreas L."/>
            <person name="Rohde M."/>
            <person name="Galperin M.Y."/>
            <person name="Jogler C."/>
        </authorList>
    </citation>
    <scope>NUCLEOTIDE SEQUENCE [LARGE SCALE GENOMIC DNA]</scope>
    <source>
        <strain evidence="1 2">TBK1r</strain>
    </source>
</reference>
<name>A0ABX5XV68_9BACT</name>
<dbReference type="RefSeq" id="WP_145212974.1">
    <property type="nucleotide sequence ID" value="NZ_CP036432.1"/>
</dbReference>
<protein>
    <submittedName>
        <fullName evidence="1">Uncharacterized protein</fullName>
    </submittedName>
</protein>
<accession>A0ABX5XV68</accession>
<sequence length="71" mass="8073">MDREERNDRMRQGPIRITLNSGDTADILSREMVTVGSMTAVVLVRGEDGQYRHHVYPLVTMSKIEQLEAAQ</sequence>
<keyword evidence="2" id="KW-1185">Reference proteome</keyword>
<proteinExistence type="predicted"/>
<dbReference type="Proteomes" id="UP000318081">
    <property type="component" value="Chromosome"/>
</dbReference>
<organism evidence="1 2">
    <name type="scientific">Stieleria magnilauensis</name>
    <dbReference type="NCBI Taxonomy" id="2527963"/>
    <lineage>
        <taxon>Bacteria</taxon>
        <taxon>Pseudomonadati</taxon>
        <taxon>Planctomycetota</taxon>
        <taxon>Planctomycetia</taxon>
        <taxon>Pirellulales</taxon>
        <taxon>Pirellulaceae</taxon>
        <taxon>Stieleria</taxon>
    </lineage>
</organism>
<dbReference type="EMBL" id="CP036432">
    <property type="protein sequence ID" value="QDV84556.1"/>
    <property type="molecule type" value="Genomic_DNA"/>
</dbReference>